<dbReference type="InterPro" id="IPR025660">
    <property type="entry name" value="Pept_his_AS"/>
</dbReference>
<dbReference type="SUPFAM" id="SSF54001">
    <property type="entry name" value="Cysteine proteinases"/>
    <property type="match status" value="1"/>
</dbReference>
<dbReference type="GO" id="GO:0006508">
    <property type="term" value="P:proteolysis"/>
    <property type="evidence" value="ECO:0007669"/>
    <property type="project" value="InterPro"/>
</dbReference>
<protein>
    <recommendedName>
        <fullName evidence="3">SMB domain-containing protein</fullName>
    </recommendedName>
</protein>
<dbReference type="AlphaFoldDB" id="A0A8K0KKN6"/>
<evidence type="ECO:0000313" key="4">
    <source>
        <dbReference type="EMBL" id="KAG8237046.1"/>
    </source>
</evidence>
<dbReference type="PRINTS" id="PR00705">
    <property type="entry name" value="PAPAIN"/>
</dbReference>
<dbReference type="GO" id="GO:0008234">
    <property type="term" value="F:cysteine-type peptidase activity"/>
    <property type="evidence" value="ECO:0007669"/>
    <property type="project" value="InterPro"/>
</dbReference>
<gene>
    <name evidence="4" type="ORF">J437_LFUL016112</name>
</gene>
<keyword evidence="5" id="KW-1185">Reference proteome</keyword>
<evidence type="ECO:0000259" key="3">
    <source>
        <dbReference type="PROSITE" id="PS50958"/>
    </source>
</evidence>
<dbReference type="InterPro" id="IPR025661">
    <property type="entry name" value="Pept_asp_AS"/>
</dbReference>
<sequence length="390" mass="44858">MDDCSVPILGTLCYCDQFCDRGVTHDCCPDYWDVCAPVPPPEPILLCEYGGRKYTPGQTFEVNCNTCTCTTSHGAAATVTCTRNRCLLDQSVVNSLRRDPSLSWSPTDVDANGRSSYRAFMNRTLDYGIQLRLGTINPDNSVMGMQKMQYIINETVPLVFDGRTRWRTLSKPLDQGWCASSWALSAATVISDRAVIADSKVTPLYYEHFLDCEVRKRYNSDRCAKGHLHTIWKYLTDYGAPERACVQRIGSSEEGCYPQRRQCKRQRSGPAYRLGDINRIQDNIRWYGPVQATMRVYQDFFHYKSGVYSRPAGSDDREPFGYHSVRIIGWGEDYNDRRRDPIPYWLVANSWGEWWGEDGYFRIRRGVNECDIEKYVLGAWIQPELAYRQN</sequence>
<comment type="similarity">
    <text evidence="1">Belongs to the peptidase C1 family.</text>
</comment>
<evidence type="ECO:0000313" key="5">
    <source>
        <dbReference type="Proteomes" id="UP000792457"/>
    </source>
</evidence>
<dbReference type="Gene3D" id="3.90.70.10">
    <property type="entry name" value="Cysteine proteinases"/>
    <property type="match status" value="1"/>
</dbReference>
<organism evidence="4 5">
    <name type="scientific">Ladona fulva</name>
    <name type="common">Scarce chaser dragonfly</name>
    <name type="synonym">Libellula fulva</name>
    <dbReference type="NCBI Taxonomy" id="123851"/>
    <lineage>
        <taxon>Eukaryota</taxon>
        <taxon>Metazoa</taxon>
        <taxon>Ecdysozoa</taxon>
        <taxon>Arthropoda</taxon>
        <taxon>Hexapoda</taxon>
        <taxon>Insecta</taxon>
        <taxon>Pterygota</taxon>
        <taxon>Palaeoptera</taxon>
        <taxon>Odonata</taxon>
        <taxon>Epiprocta</taxon>
        <taxon>Anisoptera</taxon>
        <taxon>Libelluloidea</taxon>
        <taxon>Libellulidae</taxon>
        <taxon>Ladona</taxon>
    </lineage>
</organism>
<dbReference type="InterPro" id="IPR001212">
    <property type="entry name" value="Somatomedin_B_dom"/>
</dbReference>
<feature type="domain" description="SMB" evidence="3">
    <location>
        <begin position="1"/>
        <end position="39"/>
    </location>
</feature>
<dbReference type="SMART" id="SM00645">
    <property type="entry name" value="Pept_C1"/>
    <property type="match status" value="1"/>
</dbReference>
<dbReference type="PROSITE" id="PS50958">
    <property type="entry name" value="SMB_2"/>
    <property type="match status" value="1"/>
</dbReference>
<dbReference type="InterPro" id="IPR000668">
    <property type="entry name" value="Peptidase_C1A_C"/>
</dbReference>
<reference evidence="4" key="1">
    <citation type="submission" date="2013-04" db="EMBL/GenBank/DDBJ databases">
        <authorList>
            <person name="Qu J."/>
            <person name="Murali S.C."/>
            <person name="Bandaranaike D."/>
            <person name="Bellair M."/>
            <person name="Blankenburg K."/>
            <person name="Chao H."/>
            <person name="Dinh H."/>
            <person name="Doddapaneni H."/>
            <person name="Downs B."/>
            <person name="Dugan-Rocha S."/>
            <person name="Elkadiri S."/>
            <person name="Gnanaolivu R.D."/>
            <person name="Hernandez B."/>
            <person name="Javaid M."/>
            <person name="Jayaseelan J.C."/>
            <person name="Lee S."/>
            <person name="Li M."/>
            <person name="Ming W."/>
            <person name="Munidasa M."/>
            <person name="Muniz J."/>
            <person name="Nguyen L."/>
            <person name="Ongeri F."/>
            <person name="Osuji N."/>
            <person name="Pu L.-L."/>
            <person name="Puazo M."/>
            <person name="Qu C."/>
            <person name="Quiroz J."/>
            <person name="Raj R."/>
            <person name="Weissenberger G."/>
            <person name="Xin Y."/>
            <person name="Zou X."/>
            <person name="Han Y."/>
            <person name="Richards S."/>
            <person name="Worley K."/>
            <person name="Muzny D."/>
            <person name="Gibbs R."/>
        </authorList>
    </citation>
    <scope>NUCLEOTIDE SEQUENCE</scope>
    <source>
        <strain evidence="4">Sampled in the wild</strain>
    </source>
</reference>
<reference evidence="4" key="2">
    <citation type="submission" date="2017-10" db="EMBL/GenBank/DDBJ databases">
        <title>Ladona fulva Genome sequencing and assembly.</title>
        <authorList>
            <person name="Murali S."/>
            <person name="Richards S."/>
            <person name="Bandaranaike D."/>
            <person name="Bellair M."/>
            <person name="Blankenburg K."/>
            <person name="Chao H."/>
            <person name="Dinh H."/>
            <person name="Doddapaneni H."/>
            <person name="Dugan-Rocha S."/>
            <person name="Elkadiri S."/>
            <person name="Gnanaolivu R."/>
            <person name="Hernandez B."/>
            <person name="Skinner E."/>
            <person name="Javaid M."/>
            <person name="Lee S."/>
            <person name="Li M."/>
            <person name="Ming W."/>
            <person name="Munidasa M."/>
            <person name="Muniz J."/>
            <person name="Nguyen L."/>
            <person name="Hughes D."/>
            <person name="Osuji N."/>
            <person name="Pu L.-L."/>
            <person name="Puazo M."/>
            <person name="Qu C."/>
            <person name="Quiroz J."/>
            <person name="Raj R."/>
            <person name="Weissenberger G."/>
            <person name="Xin Y."/>
            <person name="Zou X."/>
            <person name="Han Y."/>
            <person name="Worley K."/>
            <person name="Muzny D."/>
            <person name="Gibbs R."/>
        </authorList>
    </citation>
    <scope>NUCLEOTIDE SEQUENCE</scope>
    <source>
        <strain evidence="4">Sampled in the wild</strain>
    </source>
</reference>
<comment type="caution">
    <text evidence="4">The sequence shown here is derived from an EMBL/GenBank/DDBJ whole genome shotgun (WGS) entry which is preliminary data.</text>
</comment>
<dbReference type="PROSITE" id="PS00639">
    <property type="entry name" value="THIOL_PROTEASE_HIS"/>
    <property type="match status" value="1"/>
</dbReference>
<dbReference type="InterPro" id="IPR038765">
    <property type="entry name" value="Papain-like_cys_pep_sf"/>
</dbReference>
<evidence type="ECO:0000256" key="2">
    <source>
        <dbReference type="ARBA" id="ARBA00023157"/>
    </source>
</evidence>
<accession>A0A8K0KKN6</accession>
<dbReference type="Pfam" id="PF00112">
    <property type="entry name" value="Peptidase_C1"/>
    <property type="match status" value="1"/>
</dbReference>
<dbReference type="PROSITE" id="PS00640">
    <property type="entry name" value="THIOL_PROTEASE_ASN"/>
    <property type="match status" value="1"/>
</dbReference>
<dbReference type="PANTHER" id="PTHR12411">
    <property type="entry name" value="CYSTEINE PROTEASE FAMILY C1-RELATED"/>
    <property type="match status" value="1"/>
</dbReference>
<keyword evidence="2" id="KW-1015">Disulfide bond</keyword>
<proteinExistence type="inferred from homology"/>
<name>A0A8K0KKN6_LADFU</name>
<evidence type="ECO:0000256" key="1">
    <source>
        <dbReference type="ARBA" id="ARBA00008455"/>
    </source>
</evidence>
<dbReference type="OrthoDB" id="3789175at2759"/>
<dbReference type="Proteomes" id="UP000792457">
    <property type="component" value="Unassembled WGS sequence"/>
</dbReference>
<dbReference type="EMBL" id="KZ309118">
    <property type="protein sequence ID" value="KAG8237046.1"/>
    <property type="molecule type" value="Genomic_DNA"/>
</dbReference>
<dbReference type="InterPro" id="IPR013128">
    <property type="entry name" value="Peptidase_C1A"/>
</dbReference>